<reference evidence="2" key="1">
    <citation type="submission" date="2021-06" db="EMBL/GenBank/DDBJ databases">
        <title>Parelaphostrongylus tenuis whole genome reference sequence.</title>
        <authorList>
            <person name="Garwood T.J."/>
            <person name="Larsen P.A."/>
            <person name="Fountain-Jones N.M."/>
            <person name="Garbe J.R."/>
            <person name="Macchietto M.G."/>
            <person name="Kania S.A."/>
            <person name="Gerhold R.W."/>
            <person name="Richards J.E."/>
            <person name="Wolf T.M."/>
        </authorList>
    </citation>
    <scope>NUCLEOTIDE SEQUENCE</scope>
    <source>
        <strain evidence="2">MNPRO001-30</strain>
        <tissue evidence="2">Meninges</tissue>
    </source>
</reference>
<sequence length="216" mass="24430">MPMDPMDVMWMSKAPTVSELVGNSNVTFKPVVGSHVEDKGIRPDYDTDVLWKQKKETQRQRTMSLSSSDSERPSTGVLHGNAPRPRRISISEMIFGTSPSGRFGWGQSSIRESPDVERKGSITEDERFKELLKHQTKILGDDGVCSFGEERLHEVIFKSLSQFPLFCCTYAHGAMLSKEESSWVLGALVCCKPSDNGIREMRCLYYWGVPFLFCTY</sequence>
<keyword evidence="3" id="KW-1185">Reference proteome</keyword>
<feature type="region of interest" description="Disordered" evidence="1">
    <location>
        <begin position="54"/>
        <end position="83"/>
    </location>
</feature>
<proteinExistence type="predicted"/>
<evidence type="ECO:0000313" key="2">
    <source>
        <dbReference type="EMBL" id="KAJ1372818.1"/>
    </source>
</evidence>
<name>A0AAD5WKJ0_PARTN</name>
<dbReference type="EMBL" id="JAHQIW010007194">
    <property type="protein sequence ID" value="KAJ1372818.1"/>
    <property type="molecule type" value="Genomic_DNA"/>
</dbReference>
<evidence type="ECO:0000313" key="3">
    <source>
        <dbReference type="Proteomes" id="UP001196413"/>
    </source>
</evidence>
<evidence type="ECO:0000256" key="1">
    <source>
        <dbReference type="SAM" id="MobiDB-lite"/>
    </source>
</evidence>
<dbReference type="AlphaFoldDB" id="A0AAD5WKJ0"/>
<dbReference type="Proteomes" id="UP001196413">
    <property type="component" value="Unassembled WGS sequence"/>
</dbReference>
<organism evidence="2 3">
    <name type="scientific">Parelaphostrongylus tenuis</name>
    <name type="common">Meningeal worm</name>
    <dbReference type="NCBI Taxonomy" id="148309"/>
    <lineage>
        <taxon>Eukaryota</taxon>
        <taxon>Metazoa</taxon>
        <taxon>Ecdysozoa</taxon>
        <taxon>Nematoda</taxon>
        <taxon>Chromadorea</taxon>
        <taxon>Rhabditida</taxon>
        <taxon>Rhabditina</taxon>
        <taxon>Rhabditomorpha</taxon>
        <taxon>Strongyloidea</taxon>
        <taxon>Metastrongylidae</taxon>
        <taxon>Parelaphostrongylus</taxon>
    </lineage>
</organism>
<gene>
    <name evidence="2" type="ORF">KIN20_035096</name>
</gene>
<accession>A0AAD5WKJ0</accession>
<protein>
    <submittedName>
        <fullName evidence="2">Uncharacterized protein</fullName>
    </submittedName>
</protein>
<comment type="caution">
    <text evidence="2">The sequence shown here is derived from an EMBL/GenBank/DDBJ whole genome shotgun (WGS) entry which is preliminary data.</text>
</comment>